<organism evidence="1 2">
    <name type="scientific">Eretmocerus hayati</name>
    <dbReference type="NCBI Taxonomy" id="131215"/>
    <lineage>
        <taxon>Eukaryota</taxon>
        <taxon>Metazoa</taxon>
        <taxon>Ecdysozoa</taxon>
        <taxon>Arthropoda</taxon>
        <taxon>Hexapoda</taxon>
        <taxon>Insecta</taxon>
        <taxon>Pterygota</taxon>
        <taxon>Neoptera</taxon>
        <taxon>Endopterygota</taxon>
        <taxon>Hymenoptera</taxon>
        <taxon>Apocrita</taxon>
        <taxon>Proctotrupomorpha</taxon>
        <taxon>Chalcidoidea</taxon>
        <taxon>Aphelinidae</taxon>
        <taxon>Aphelininae</taxon>
        <taxon>Eretmocerus</taxon>
    </lineage>
</organism>
<evidence type="ECO:0000313" key="2">
    <source>
        <dbReference type="Proteomes" id="UP001239111"/>
    </source>
</evidence>
<comment type="caution">
    <text evidence="1">The sequence shown here is derived from an EMBL/GenBank/DDBJ whole genome shotgun (WGS) entry which is preliminary data.</text>
</comment>
<keyword evidence="2" id="KW-1185">Reference proteome</keyword>
<evidence type="ECO:0000313" key="1">
    <source>
        <dbReference type="EMBL" id="KAJ8676143.1"/>
    </source>
</evidence>
<gene>
    <name evidence="1" type="ORF">QAD02_011929</name>
</gene>
<reference evidence="1" key="1">
    <citation type="submission" date="2023-04" db="EMBL/GenBank/DDBJ databases">
        <title>A chromosome-level genome assembly of the parasitoid wasp Eretmocerus hayati.</title>
        <authorList>
            <person name="Zhong Y."/>
            <person name="Liu S."/>
            <person name="Liu Y."/>
        </authorList>
    </citation>
    <scope>NUCLEOTIDE SEQUENCE</scope>
    <source>
        <strain evidence="1">ZJU_SS_LIU_2023</strain>
    </source>
</reference>
<name>A0ACC2NZ50_9HYME</name>
<dbReference type="EMBL" id="CM056742">
    <property type="protein sequence ID" value="KAJ8676143.1"/>
    <property type="molecule type" value="Genomic_DNA"/>
</dbReference>
<accession>A0ACC2NZ50</accession>
<proteinExistence type="predicted"/>
<sequence>MIYVLDVNSYRRVNDKLDYERGYLGTIIQDYLHENPLQRIHDLVRDNHFTEGYRDKLYKQNRHEAKINGLRLRLIRYYPITINNLLNELNADSIVKTYYDTILSFRGNSSKVSSTVYNWDLSRYDMNDTSLRFYEMKIFKRMFLEECTISSKSSPIPVNQRHTKCSRITSAPTYCPSLTRGQRCPVWMPCNKILCENLEEETTVCLDRSSGSREYGYYLPSDKADTRTCADETYSLHTKYDYTQLSFPTVCEPCKCICQAREEPYFYSTEITTTNSKENMVVTGVKFEVVNDTLFILIQQGKLLPNGRIDSRTTQWLPPKVGAKEEISVAEMNSFDLTRVMVPYTDVITGIGLTKRSINSRHRIRLIVSSHVYDFKKGVLKGPGDSFLSKRASTEVARAEIISCSDANSKCFIRDKFVGLTVSGGDGGGRRTLPLIDLRKLVPDILTPLTGVGLYLRKHLRVSLVGLEVFTYDVKPLLYYDSDWISFSKS</sequence>
<dbReference type="Proteomes" id="UP001239111">
    <property type="component" value="Chromosome 2"/>
</dbReference>
<protein>
    <submittedName>
        <fullName evidence="1">Uncharacterized protein</fullName>
    </submittedName>
</protein>